<evidence type="ECO:0000256" key="1">
    <source>
        <dbReference type="SAM" id="Phobius"/>
    </source>
</evidence>
<dbReference type="Pfam" id="PF18895">
    <property type="entry name" value="T4SS_pilin"/>
    <property type="match status" value="1"/>
</dbReference>
<feature type="transmembrane region" description="Helical" evidence="1">
    <location>
        <begin position="106"/>
        <end position="130"/>
    </location>
</feature>
<keyword evidence="2" id="KW-0732">Signal</keyword>
<evidence type="ECO:0000313" key="4">
    <source>
        <dbReference type="Proteomes" id="UP000033870"/>
    </source>
</evidence>
<keyword evidence="1" id="KW-1133">Transmembrane helix</keyword>
<dbReference type="EMBL" id="LCRX01000004">
    <property type="protein sequence ID" value="KKW42682.1"/>
    <property type="molecule type" value="Genomic_DNA"/>
</dbReference>
<keyword evidence="1" id="KW-0812">Transmembrane</keyword>
<accession>A0A0G2AMZ3</accession>
<protein>
    <submittedName>
        <fullName evidence="3">Uncharacterized protein</fullName>
    </submittedName>
</protein>
<organism evidence="3 4">
    <name type="scientific">Candidatus Magasanikbacteria bacterium GW2011_GWA2_56_11</name>
    <dbReference type="NCBI Taxonomy" id="1619044"/>
    <lineage>
        <taxon>Bacteria</taxon>
        <taxon>Candidatus Magasanikiibacteriota</taxon>
    </lineage>
</organism>
<sequence>MVPKFLALLSLIIIIPVLAQAQTTPAVTTTPTTTYELPTTTAADSGSLSPTTAPGPVIEDDGAGATVVPVGTLVAKDDPFSLDEFGDILNLGDAELPTIVARLIRVFLSLLGLVFFLMILYSGVLWLTAGGDDEKVGKARRTLINALIGLVIIFVANSLVRFLIDALTEATGANGG</sequence>
<feature type="signal peptide" evidence="2">
    <location>
        <begin position="1"/>
        <end position="21"/>
    </location>
</feature>
<reference evidence="3 4" key="1">
    <citation type="journal article" date="2015" name="Nature">
        <title>rRNA introns, odd ribosomes, and small enigmatic genomes across a large radiation of phyla.</title>
        <authorList>
            <person name="Brown C.T."/>
            <person name="Hug L.A."/>
            <person name="Thomas B.C."/>
            <person name="Sharon I."/>
            <person name="Castelle C.J."/>
            <person name="Singh A."/>
            <person name="Wilkins M.J."/>
            <person name="Williams K.H."/>
            <person name="Banfield J.F."/>
        </authorList>
    </citation>
    <scope>NUCLEOTIDE SEQUENCE [LARGE SCALE GENOMIC DNA]</scope>
</reference>
<dbReference type="AlphaFoldDB" id="A0A0G2AMZ3"/>
<evidence type="ECO:0000256" key="2">
    <source>
        <dbReference type="SAM" id="SignalP"/>
    </source>
</evidence>
<proteinExistence type="predicted"/>
<comment type="caution">
    <text evidence="3">The sequence shown here is derived from an EMBL/GenBank/DDBJ whole genome shotgun (WGS) entry which is preliminary data.</text>
</comment>
<evidence type="ECO:0000313" key="3">
    <source>
        <dbReference type="EMBL" id="KKW42682.1"/>
    </source>
</evidence>
<name>A0A0G2AMZ3_9BACT</name>
<gene>
    <name evidence="3" type="ORF">UY92_C0004G0018</name>
</gene>
<feature type="chain" id="PRO_5002542140" evidence="2">
    <location>
        <begin position="22"/>
        <end position="176"/>
    </location>
</feature>
<feature type="transmembrane region" description="Helical" evidence="1">
    <location>
        <begin position="142"/>
        <end position="164"/>
    </location>
</feature>
<keyword evidence="1" id="KW-0472">Membrane</keyword>
<dbReference type="InterPro" id="IPR043993">
    <property type="entry name" value="T4SS_pilin"/>
</dbReference>
<dbReference type="STRING" id="1619044.UY92_C0004G0018"/>
<dbReference type="Proteomes" id="UP000033870">
    <property type="component" value="Unassembled WGS sequence"/>
</dbReference>